<dbReference type="PANTHER" id="PTHR30154:SF34">
    <property type="entry name" value="TRANSCRIPTIONAL REGULATOR AZLB"/>
    <property type="match status" value="1"/>
</dbReference>
<dbReference type="InterPro" id="IPR011991">
    <property type="entry name" value="ArsR-like_HTH"/>
</dbReference>
<dbReference type="Gene3D" id="3.30.70.920">
    <property type="match status" value="1"/>
</dbReference>
<accession>A0ABV6MQA6</accession>
<dbReference type="InterPro" id="IPR011008">
    <property type="entry name" value="Dimeric_a/b-barrel"/>
</dbReference>
<dbReference type="InterPro" id="IPR019887">
    <property type="entry name" value="Tscrpt_reg_AsnC/Lrp_C"/>
</dbReference>
<dbReference type="InterPro" id="IPR000485">
    <property type="entry name" value="AsnC-type_HTH_dom"/>
</dbReference>
<dbReference type="InterPro" id="IPR019888">
    <property type="entry name" value="Tscrpt_reg_AsnC-like"/>
</dbReference>
<evidence type="ECO:0000256" key="1">
    <source>
        <dbReference type="ARBA" id="ARBA00023015"/>
    </source>
</evidence>
<dbReference type="PANTHER" id="PTHR30154">
    <property type="entry name" value="LEUCINE-RESPONSIVE REGULATORY PROTEIN"/>
    <property type="match status" value="1"/>
</dbReference>
<dbReference type="SUPFAM" id="SSF54909">
    <property type="entry name" value="Dimeric alpha+beta barrel"/>
    <property type="match status" value="1"/>
</dbReference>
<dbReference type="Pfam" id="PF13412">
    <property type="entry name" value="HTH_24"/>
    <property type="match status" value="1"/>
</dbReference>
<dbReference type="InterPro" id="IPR036388">
    <property type="entry name" value="WH-like_DNA-bd_sf"/>
</dbReference>
<dbReference type="InterPro" id="IPR019885">
    <property type="entry name" value="Tscrpt_reg_HTH_AsnC-type_CS"/>
</dbReference>
<gene>
    <name evidence="5" type="ORF">ACFFH7_12670</name>
</gene>
<dbReference type="RefSeq" id="WP_273942836.1">
    <property type="nucleotide sequence ID" value="NZ_CP097263.1"/>
</dbReference>
<keyword evidence="6" id="KW-1185">Reference proteome</keyword>
<evidence type="ECO:0000256" key="2">
    <source>
        <dbReference type="ARBA" id="ARBA00023125"/>
    </source>
</evidence>
<dbReference type="Pfam" id="PF01037">
    <property type="entry name" value="AsnC_trans_reg"/>
    <property type="match status" value="1"/>
</dbReference>
<evidence type="ECO:0000259" key="4">
    <source>
        <dbReference type="PROSITE" id="PS50956"/>
    </source>
</evidence>
<dbReference type="PROSITE" id="PS00519">
    <property type="entry name" value="HTH_ASNC_1"/>
    <property type="match status" value="1"/>
</dbReference>
<keyword evidence="1" id="KW-0805">Transcription regulation</keyword>
<evidence type="ECO:0000256" key="3">
    <source>
        <dbReference type="ARBA" id="ARBA00023163"/>
    </source>
</evidence>
<keyword evidence="3" id="KW-0804">Transcription</keyword>
<evidence type="ECO:0000313" key="5">
    <source>
        <dbReference type="EMBL" id="MFC0542342.1"/>
    </source>
</evidence>
<dbReference type="PRINTS" id="PR00033">
    <property type="entry name" value="HTHASNC"/>
</dbReference>
<dbReference type="PROSITE" id="PS50956">
    <property type="entry name" value="HTH_ASNC_2"/>
    <property type="match status" value="1"/>
</dbReference>
<dbReference type="CDD" id="cd00090">
    <property type="entry name" value="HTH_ARSR"/>
    <property type="match status" value="1"/>
</dbReference>
<comment type="caution">
    <text evidence="5">The sequence shown here is derived from an EMBL/GenBank/DDBJ whole genome shotgun (WGS) entry which is preliminary data.</text>
</comment>
<protein>
    <submittedName>
        <fullName evidence="5">Lrp/AsnC family transcriptional regulator</fullName>
    </submittedName>
</protein>
<name>A0ABV6MQA6_9PSEU</name>
<sequence length="156" mass="17393">MDRIDRQILSELQRDGRLSNAELAERVGLTPSPCLRRVNRLEQDGVIRGYRARLDPAAVGRGFQAFVSVVMAKEDRPTVAEFEQRIAELPEVVEAMRLFGDPDYLLRIAVADIAAYERLHTDTLSLLPGVARLTSHLTMKQVKEDAGLPVETAITP</sequence>
<organism evidence="5 6">
    <name type="scientific">Kutzneria chonburiensis</name>
    <dbReference type="NCBI Taxonomy" id="1483604"/>
    <lineage>
        <taxon>Bacteria</taxon>
        <taxon>Bacillati</taxon>
        <taxon>Actinomycetota</taxon>
        <taxon>Actinomycetes</taxon>
        <taxon>Pseudonocardiales</taxon>
        <taxon>Pseudonocardiaceae</taxon>
        <taxon>Kutzneria</taxon>
    </lineage>
</organism>
<dbReference type="EMBL" id="JBHLUD010000003">
    <property type="protein sequence ID" value="MFC0542342.1"/>
    <property type="molecule type" value="Genomic_DNA"/>
</dbReference>
<keyword evidence="2" id="KW-0238">DNA-binding</keyword>
<dbReference type="SUPFAM" id="SSF46785">
    <property type="entry name" value="Winged helix' DNA-binding domain"/>
    <property type="match status" value="1"/>
</dbReference>
<proteinExistence type="predicted"/>
<dbReference type="InterPro" id="IPR036390">
    <property type="entry name" value="WH_DNA-bd_sf"/>
</dbReference>
<reference evidence="5 6" key="1">
    <citation type="submission" date="2024-09" db="EMBL/GenBank/DDBJ databases">
        <authorList>
            <person name="Sun Q."/>
            <person name="Mori K."/>
        </authorList>
    </citation>
    <scope>NUCLEOTIDE SEQUENCE [LARGE SCALE GENOMIC DNA]</scope>
    <source>
        <strain evidence="5 6">TBRC 1432</strain>
    </source>
</reference>
<dbReference type="Gene3D" id="1.10.10.10">
    <property type="entry name" value="Winged helix-like DNA-binding domain superfamily/Winged helix DNA-binding domain"/>
    <property type="match status" value="1"/>
</dbReference>
<evidence type="ECO:0000313" key="6">
    <source>
        <dbReference type="Proteomes" id="UP001589810"/>
    </source>
</evidence>
<dbReference type="Proteomes" id="UP001589810">
    <property type="component" value="Unassembled WGS sequence"/>
</dbReference>
<dbReference type="SMART" id="SM00344">
    <property type="entry name" value="HTH_ASNC"/>
    <property type="match status" value="1"/>
</dbReference>
<feature type="domain" description="HTH asnC-type" evidence="4">
    <location>
        <begin position="1"/>
        <end position="62"/>
    </location>
</feature>